<sequence>MDERRTDLRNKSGEQTVARENGNGQSGVRRNALFLSRMSALVFGILWAYDGFFKFWNNLYVYMPSAIQGAGVGQPAYLNGWFNFWYHLVAANPMLFTWATGVLELALGFALIAGFARKIAYFGGILLAFIIWAVPEGFGGPYGPGSLVTGAANVYAISFLLLIALNATFGPDIYTLDGYIEKRYRKWEKIAEVRYGFRKGDMSFFARNSMKLSRLAAVLLGIVFAAETYLAIAFNSPSSLKTTLEGAAAGQPAYLNGWFSFWIAQVTAAPAAYYYLIVVAEFLLAVALLFGIARKTAYIGGLIYSLLEWSTIKAFGGPITAGYTDAGQIILAIAFLILIALNASHGTDPYTLDSKIERRVSRWNRIAEMTH</sequence>
<keyword evidence="2" id="KW-0472">Membrane</keyword>
<evidence type="ECO:0000256" key="2">
    <source>
        <dbReference type="SAM" id="Phobius"/>
    </source>
</evidence>
<evidence type="ECO:0000313" key="3">
    <source>
        <dbReference type="EMBL" id="MBX8632140.1"/>
    </source>
</evidence>
<evidence type="ECO:0000313" key="4">
    <source>
        <dbReference type="EMBL" id="MBX8643886.1"/>
    </source>
</evidence>
<feature type="transmembrane region" description="Helical" evidence="2">
    <location>
        <begin position="119"/>
        <end position="135"/>
    </location>
</feature>
<evidence type="ECO:0000256" key="1">
    <source>
        <dbReference type="SAM" id="MobiDB-lite"/>
    </source>
</evidence>
<feature type="transmembrane region" description="Helical" evidence="2">
    <location>
        <begin position="32"/>
        <end position="49"/>
    </location>
</feature>
<dbReference type="Proteomes" id="UP000750197">
    <property type="component" value="Unassembled WGS sequence"/>
</dbReference>
<name>A0A8J7YU06_9ARCH</name>
<accession>A0A8J7YU06</accession>
<evidence type="ECO:0000313" key="5">
    <source>
        <dbReference type="Proteomes" id="UP000716004"/>
    </source>
</evidence>
<dbReference type="Proteomes" id="UP000716004">
    <property type="component" value="Unassembled WGS sequence"/>
</dbReference>
<keyword evidence="2" id="KW-0812">Transmembrane</keyword>
<feature type="transmembrane region" description="Helical" evidence="2">
    <location>
        <begin position="84"/>
        <end position="112"/>
    </location>
</feature>
<organism evidence="3 5">
    <name type="scientific">Candidatus Sysuiplasma superficiale</name>
    <dbReference type="NCBI Taxonomy" id="2823368"/>
    <lineage>
        <taxon>Archaea</taxon>
        <taxon>Methanobacteriati</taxon>
        <taxon>Thermoplasmatota</taxon>
        <taxon>Thermoplasmata</taxon>
        <taxon>Candidatus Sysuiplasmatales</taxon>
        <taxon>Candidatus Sysuiplasmataceae</taxon>
        <taxon>Candidatus Sysuiplasma</taxon>
    </lineage>
</organism>
<gene>
    <name evidence="3" type="ORF">J9259_06455</name>
    <name evidence="4" type="ORF">KIY12_04085</name>
</gene>
<dbReference type="AlphaFoldDB" id="A0A8J7YU06"/>
<feature type="transmembrane region" description="Helical" evidence="2">
    <location>
        <begin position="272"/>
        <end position="293"/>
    </location>
</feature>
<protein>
    <submittedName>
        <fullName evidence="3">DoxX family protein</fullName>
    </submittedName>
</protein>
<dbReference type="EMBL" id="JAGVSJ010000015">
    <property type="protein sequence ID" value="MBX8632140.1"/>
    <property type="molecule type" value="Genomic_DNA"/>
</dbReference>
<reference evidence="3" key="1">
    <citation type="submission" date="2021-04" db="EMBL/GenBank/DDBJ databases">
        <title>Genomic insights into ecological role and evolution of a novel Thermoplasmata order Candidatus Sysuiplasmatales.</title>
        <authorList>
            <person name="Yuan Y."/>
        </authorList>
    </citation>
    <scope>NUCLEOTIDE SEQUENCE</scope>
    <source>
        <strain evidence="4">TUT19-bin139</strain>
        <strain evidence="3">YP2-bin.285</strain>
    </source>
</reference>
<feature type="transmembrane region" description="Helical" evidence="2">
    <location>
        <begin position="314"/>
        <end position="341"/>
    </location>
</feature>
<proteinExistence type="predicted"/>
<feature type="region of interest" description="Disordered" evidence="1">
    <location>
        <begin position="1"/>
        <end position="24"/>
    </location>
</feature>
<dbReference type="EMBL" id="JAHEAC010000025">
    <property type="protein sequence ID" value="MBX8643886.1"/>
    <property type="molecule type" value="Genomic_DNA"/>
</dbReference>
<feature type="compositionally biased region" description="Basic and acidic residues" evidence="1">
    <location>
        <begin position="1"/>
        <end position="12"/>
    </location>
</feature>
<feature type="transmembrane region" description="Helical" evidence="2">
    <location>
        <begin position="155"/>
        <end position="176"/>
    </location>
</feature>
<feature type="transmembrane region" description="Helical" evidence="2">
    <location>
        <begin position="212"/>
        <end position="234"/>
    </location>
</feature>
<comment type="caution">
    <text evidence="3">The sequence shown here is derived from an EMBL/GenBank/DDBJ whole genome shotgun (WGS) entry which is preliminary data.</text>
</comment>
<keyword evidence="2" id="KW-1133">Transmembrane helix</keyword>